<dbReference type="Gene3D" id="3.40.50.150">
    <property type="entry name" value="Vaccinia Virus protein VP39"/>
    <property type="match status" value="1"/>
</dbReference>
<dbReference type="RefSeq" id="WP_114398539.1">
    <property type="nucleotide sequence ID" value="NZ_QEIM01000078.1"/>
</dbReference>
<name>A0A368T0G8_9ACTN</name>
<organism evidence="4 5">
    <name type="scientific">Marinitenerispora sediminis</name>
    <dbReference type="NCBI Taxonomy" id="1931232"/>
    <lineage>
        <taxon>Bacteria</taxon>
        <taxon>Bacillati</taxon>
        <taxon>Actinomycetota</taxon>
        <taxon>Actinomycetes</taxon>
        <taxon>Streptosporangiales</taxon>
        <taxon>Nocardiopsidaceae</taxon>
        <taxon>Marinitenerispora</taxon>
    </lineage>
</organism>
<dbReference type="PANTHER" id="PTHR43861">
    <property type="entry name" value="TRANS-ACONITATE 2-METHYLTRANSFERASE-RELATED"/>
    <property type="match status" value="1"/>
</dbReference>
<dbReference type="OrthoDB" id="3286690at2"/>
<dbReference type="EMBL" id="QEIN01000214">
    <property type="protein sequence ID" value="RCV52653.1"/>
    <property type="molecule type" value="Genomic_DNA"/>
</dbReference>
<dbReference type="GO" id="GO:0008168">
    <property type="term" value="F:methyltransferase activity"/>
    <property type="evidence" value="ECO:0007669"/>
    <property type="project" value="UniProtKB-KW"/>
</dbReference>
<evidence type="ECO:0000313" key="5">
    <source>
        <dbReference type="Proteomes" id="UP000253318"/>
    </source>
</evidence>
<dbReference type="PANTHER" id="PTHR43861:SF1">
    <property type="entry name" value="TRANS-ACONITATE 2-METHYLTRANSFERASE"/>
    <property type="match status" value="1"/>
</dbReference>
<evidence type="ECO:0000256" key="2">
    <source>
        <dbReference type="ARBA" id="ARBA00022679"/>
    </source>
</evidence>
<feature type="domain" description="Methyltransferase" evidence="3">
    <location>
        <begin position="56"/>
        <end position="150"/>
    </location>
</feature>
<dbReference type="GO" id="GO:0032259">
    <property type="term" value="P:methylation"/>
    <property type="evidence" value="ECO:0007669"/>
    <property type="project" value="UniProtKB-KW"/>
</dbReference>
<evidence type="ECO:0000259" key="3">
    <source>
        <dbReference type="Pfam" id="PF13649"/>
    </source>
</evidence>
<reference evidence="4 5" key="1">
    <citation type="submission" date="2018-04" db="EMBL/GenBank/DDBJ databases">
        <title>Novel actinobacteria from marine sediment.</title>
        <authorList>
            <person name="Ng Z.Y."/>
            <person name="Tan G.Y.A."/>
        </authorList>
    </citation>
    <scope>NUCLEOTIDE SEQUENCE [LARGE SCALE GENOMIC DNA]</scope>
    <source>
        <strain evidence="4 5">TPS81</strain>
    </source>
</reference>
<comment type="caution">
    <text evidence="4">The sequence shown here is derived from an EMBL/GenBank/DDBJ whole genome shotgun (WGS) entry which is preliminary data.</text>
</comment>
<gene>
    <name evidence="4" type="ORF">DEF24_21660</name>
</gene>
<keyword evidence="4" id="KW-0830">Ubiquinone</keyword>
<dbReference type="Proteomes" id="UP000253318">
    <property type="component" value="Unassembled WGS sequence"/>
</dbReference>
<protein>
    <submittedName>
        <fullName evidence="4">Ubiquinone biosynthesis methyltransferase UbiE</fullName>
    </submittedName>
</protein>
<dbReference type="AlphaFoldDB" id="A0A368T0G8"/>
<keyword evidence="5" id="KW-1185">Reference proteome</keyword>
<evidence type="ECO:0000256" key="1">
    <source>
        <dbReference type="ARBA" id="ARBA00022603"/>
    </source>
</evidence>
<evidence type="ECO:0000313" key="4">
    <source>
        <dbReference type="EMBL" id="RCV52653.1"/>
    </source>
</evidence>
<sequence length="259" mass="27476">MRNPAQARRDGAVPAEFDRAAAWYDRLVAADPGYHRRLRRSARRLGLPRGGAGLLVLDVGCGTGASTAALARVLPRARIVGVDASAGMLAVARRKPWPPRVRFVRARAEELSPAVVGGAADAVFAAYLLRNCPDPDATLAVLGSLLRPGGRMALHEYSVADSRPARWVWSAVCWCVIIPAGRLLTGRAALHRYLWRSVLEFDGVGRLLHRLRAGGWADVRALPLPGWARGITHTFLARRPGSAAAPVGGSAPGSGGGSP</sequence>
<dbReference type="InterPro" id="IPR029063">
    <property type="entry name" value="SAM-dependent_MTases_sf"/>
</dbReference>
<keyword evidence="2 4" id="KW-0808">Transferase</keyword>
<dbReference type="CDD" id="cd02440">
    <property type="entry name" value="AdoMet_MTases"/>
    <property type="match status" value="1"/>
</dbReference>
<keyword evidence="1 4" id="KW-0489">Methyltransferase</keyword>
<dbReference type="Pfam" id="PF13649">
    <property type="entry name" value="Methyltransf_25"/>
    <property type="match status" value="1"/>
</dbReference>
<dbReference type="SUPFAM" id="SSF53335">
    <property type="entry name" value="S-adenosyl-L-methionine-dependent methyltransferases"/>
    <property type="match status" value="1"/>
</dbReference>
<accession>A0A368T0G8</accession>
<dbReference type="InterPro" id="IPR041698">
    <property type="entry name" value="Methyltransf_25"/>
</dbReference>
<proteinExistence type="predicted"/>